<reference evidence="1" key="1">
    <citation type="journal article" date="2014" name="Int. J. Syst. Evol. Microbiol.">
        <title>Complete genome sequence of Corynebacterium casei LMG S-19264T (=DSM 44701T), isolated from a smear-ripened cheese.</title>
        <authorList>
            <consortium name="US DOE Joint Genome Institute (JGI-PGF)"/>
            <person name="Walter F."/>
            <person name="Albersmeier A."/>
            <person name="Kalinowski J."/>
            <person name="Ruckert C."/>
        </authorList>
    </citation>
    <scope>NUCLEOTIDE SEQUENCE</scope>
    <source>
        <strain evidence="1">CGMCC 1.15493</strain>
    </source>
</reference>
<comment type="caution">
    <text evidence="1">The sequence shown here is derived from an EMBL/GenBank/DDBJ whole genome shotgun (WGS) entry which is preliminary data.</text>
</comment>
<dbReference type="AlphaFoldDB" id="A0A917DCJ1"/>
<protein>
    <submittedName>
        <fullName evidence="1">Uncharacterized protein</fullName>
    </submittedName>
</protein>
<keyword evidence="2" id="KW-1185">Reference proteome</keyword>
<accession>A0A917DCJ1</accession>
<proteinExistence type="predicted"/>
<reference evidence="1" key="2">
    <citation type="submission" date="2020-09" db="EMBL/GenBank/DDBJ databases">
        <authorList>
            <person name="Sun Q."/>
            <person name="Zhou Y."/>
        </authorList>
    </citation>
    <scope>NUCLEOTIDE SEQUENCE</scope>
    <source>
        <strain evidence="1">CGMCC 1.15493</strain>
    </source>
</reference>
<dbReference type="Proteomes" id="UP000613160">
    <property type="component" value="Unassembled WGS sequence"/>
</dbReference>
<dbReference type="RefSeq" id="WP_188853126.1">
    <property type="nucleotide sequence ID" value="NZ_BMJJ01000009.1"/>
</dbReference>
<organism evidence="1 2">
    <name type="scientific">Aureimonas glaciei</name>
    <dbReference type="NCBI Taxonomy" id="1776957"/>
    <lineage>
        <taxon>Bacteria</taxon>
        <taxon>Pseudomonadati</taxon>
        <taxon>Pseudomonadota</taxon>
        <taxon>Alphaproteobacteria</taxon>
        <taxon>Hyphomicrobiales</taxon>
        <taxon>Aurantimonadaceae</taxon>
        <taxon>Aureimonas</taxon>
    </lineage>
</organism>
<name>A0A917DCJ1_9HYPH</name>
<dbReference type="EMBL" id="BMJJ01000009">
    <property type="protein sequence ID" value="GGD28867.1"/>
    <property type="molecule type" value="Genomic_DNA"/>
</dbReference>
<evidence type="ECO:0000313" key="1">
    <source>
        <dbReference type="EMBL" id="GGD28867.1"/>
    </source>
</evidence>
<evidence type="ECO:0000313" key="2">
    <source>
        <dbReference type="Proteomes" id="UP000613160"/>
    </source>
</evidence>
<sequence>MIRLVVSNPDLVPPPPISSDTLRKMARLRIENAYVRKHMFDRTIAIEPDNYANLTIYPESSTSGLWMMSQSITIDGYRDAADHANVYSSKLAAFDHGVARIRRACAAAAPEHAEIAAEIRKWAETLEMPL</sequence>
<gene>
    <name evidence="1" type="ORF">GCM10011335_35040</name>
</gene>